<dbReference type="Pfam" id="PF13174">
    <property type="entry name" value="TPR_6"/>
    <property type="match status" value="1"/>
</dbReference>
<feature type="repeat" description="TPR" evidence="1">
    <location>
        <begin position="526"/>
        <end position="559"/>
    </location>
</feature>
<evidence type="ECO:0000256" key="1">
    <source>
        <dbReference type="PROSITE-ProRule" id="PRU00339"/>
    </source>
</evidence>
<comment type="caution">
    <text evidence="3">The sequence shown here is derived from an EMBL/GenBank/DDBJ whole genome shotgun (WGS) entry which is preliminary data.</text>
</comment>
<reference evidence="3 4" key="1">
    <citation type="submission" date="2023-12" db="EMBL/GenBank/DDBJ databases">
        <title>Marinobacter qingdaonensis sp. nov., isolated from the intertidal sediment of Qingdao, PR China.</title>
        <authorList>
            <person name="Li Y."/>
        </authorList>
    </citation>
    <scope>NUCLEOTIDE SEQUENCE [LARGE SCALE GENOMIC DNA]</scope>
    <source>
        <strain evidence="3 4">ASW11-75</strain>
    </source>
</reference>
<accession>A0ABU5P1C4</accession>
<dbReference type="InterPro" id="IPR019734">
    <property type="entry name" value="TPR_rpt"/>
</dbReference>
<sequence length="899" mass="98733">MKSVSTVRSACLALVTALTLAACGSGDEDLSQQDIQFLSHVDQSRFYQRQGELKASTQEARSAIELQPDQIEPYFLIIDNLLTAGDAVNAERQLRQVLARITPPQANAAITNRAQLIFAEAALKQGRNDEALAALADLDDPAEDTKLKAALLKGQIHLNAGNLELARTAFLEAKSLTPSAVEALVGLSKVSLTQENRTQAGEYIRQAEDIDQNHAELWLWKAQLAHLEERWQAAEDGYIRALEDIGQYDLMTARKYATITALIEVLRAQRKFSEAYVYEEILAKSPPGKIRSNLMAADEALRADNLAEAERYLQEILAQTPSHEQSTLMLGLIRFRQGRPEEAQDLLAPIASMGNSEIATKMLAATMLRMGNPEGAQSTLAKLQSDDSDPEVLTLVAIAALENGDVETGEALMEKALAINPDNHELRLRYAGYLTQRGEYDRALAQAGLVRKHAPDLAEARHSLITAYAESGDIKTAEQAADRWIKEQPNNVQALLSRGNLAARAGNTEQARSYFERARQTSPQSIAPTLALGRLALVQGDRSEAGNQFRRAVEQAPDNAQALQGLISVQERAETRDFMRGLLDRHPQATGPRLILLEFALLDDDTDTVNELTASLLERSSANTPAPASHLVAEIYGNVVTNLKHSDRSSLASSVLERAQVLFPENERIQLLTAEQAFANGDREQAMTLLASTRQQFPNSPGPYLTEAGLLESAADYLGAAELYEKALAKLSRPDIVTGYVRNLQRSGRSNEALEFLEAELGDHPNNLQLRLHLALLQQSTGKEQGAMSNYEVLLAAMPDNTVVLNNLAWLYHKVDDPRAVKLAQRAYELSPDNAAIADTYGWIMLQAGNHQESVPVLEKAHELQPDSEEIARHLAEAYRVVGMNSAARRILEKFGEPG</sequence>
<dbReference type="SMART" id="SM00028">
    <property type="entry name" value="TPR"/>
    <property type="match status" value="8"/>
</dbReference>
<dbReference type="Proteomes" id="UP001305746">
    <property type="component" value="Unassembled WGS sequence"/>
</dbReference>
<evidence type="ECO:0000313" key="3">
    <source>
        <dbReference type="EMBL" id="MEA1081863.1"/>
    </source>
</evidence>
<name>A0ABU5P1C4_9GAMM</name>
<organism evidence="3 4">
    <name type="scientific">Marinobacter qingdaonensis</name>
    <dbReference type="NCBI Taxonomy" id="3108486"/>
    <lineage>
        <taxon>Bacteria</taxon>
        <taxon>Pseudomonadati</taxon>
        <taxon>Pseudomonadota</taxon>
        <taxon>Gammaproteobacteria</taxon>
        <taxon>Pseudomonadales</taxon>
        <taxon>Marinobacteraceae</taxon>
        <taxon>Marinobacter</taxon>
    </lineage>
</organism>
<keyword evidence="1" id="KW-0802">TPR repeat</keyword>
<dbReference type="PROSITE" id="PS50005">
    <property type="entry name" value="TPR"/>
    <property type="match status" value="2"/>
</dbReference>
<feature type="signal peptide" evidence="2">
    <location>
        <begin position="1"/>
        <end position="21"/>
    </location>
</feature>
<dbReference type="SUPFAM" id="SSF48452">
    <property type="entry name" value="TPR-like"/>
    <property type="match status" value="4"/>
</dbReference>
<keyword evidence="4" id="KW-1185">Reference proteome</keyword>
<dbReference type="Gene3D" id="1.25.40.10">
    <property type="entry name" value="Tetratricopeptide repeat domain"/>
    <property type="match status" value="3"/>
</dbReference>
<dbReference type="PROSITE" id="PS51257">
    <property type="entry name" value="PROKAR_LIPOPROTEIN"/>
    <property type="match status" value="1"/>
</dbReference>
<dbReference type="Pfam" id="PF13432">
    <property type="entry name" value="TPR_16"/>
    <property type="match status" value="2"/>
</dbReference>
<gene>
    <name evidence="3" type="ORF">U5822_14400</name>
</gene>
<dbReference type="Pfam" id="PF14559">
    <property type="entry name" value="TPR_19"/>
    <property type="match status" value="2"/>
</dbReference>
<evidence type="ECO:0000256" key="2">
    <source>
        <dbReference type="SAM" id="SignalP"/>
    </source>
</evidence>
<proteinExistence type="predicted"/>
<dbReference type="RefSeq" id="WP_322856304.1">
    <property type="nucleotide sequence ID" value="NZ_JAYDCJ010000003.1"/>
</dbReference>
<dbReference type="InterPro" id="IPR011990">
    <property type="entry name" value="TPR-like_helical_dom_sf"/>
</dbReference>
<dbReference type="EMBL" id="JAYDCJ010000003">
    <property type="protein sequence ID" value="MEA1081863.1"/>
    <property type="molecule type" value="Genomic_DNA"/>
</dbReference>
<protein>
    <submittedName>
        <fullName evidence="3">Tetratricopeptide repeat protein</fullName>
    </submittedName>
</protein>
<keyword evidence="2" id="KW-0732">Signal</keyword>
<dbReference type="PANTHER" id="PTHR12558">
    <property type="entry name" value="CELL DIVISION CYCLE 16,23,27"/>
    <property type="match status" value="1"/>
</dbReference>
<feature type="chain" id="PRO_5047259424" evidence="2">
    <location>
        <begin position="22"/>
        <end position="899"/>
    </location>
</feature>
<dbReference type="PANTHER" id="PTHR12558:SF13">
    <property type="entry name" value="CELL DIVISION CYCLE PROTEIN 27 HOMOLOG"/>
    <property type="match status" value="1"/>
</dbReference>
<feature type="repeat" description="TPR" evidence="1">
    <location>
        <begin position="492"/>
        <end position="525"/>
    </location>
</feature>
<evidence type="ECO:0000313" key="4">
    <source>
        <dbReference type="Proteomes" id="UP001305746"/>
    </source>
</evidence>